<dbReference type="Proteomes" id="UP000246073">
    <property type="component" value="Unassembled WGS sequence"/>
</dbReference>
<evidence type="ECO:0000313" key="1">
    <source>
        <dbReference type="EMBL" id="SPL65640.1"/>
    </source>
</evidence>
<name>A0A2P9HPA4_9HYPH</name>
<protein>
    <submittedName>
        <fullName evidence="1">Uncharacterized protein</fullName>
    </submittedName>
</protein>
<gene>
    <name evidence="1" type="ORF">OHAE_1507</name>
</gene>
<dbReference type="RefSeq" id="WP_167836016.1">
    <property type="nucleotide sequence ID" value="NZ_OOFM01000005.1"/>
</dbReference>
<evidence type="ECO:0000313" key="2">
    <source>
        <dbReference type="Proteomes" id="UP000246073"/>
    </source>
</evidence>
<dbReference type="AlphaFoldDB" id="A0A2P9HPA4"/>
<reference evidence="2" key="1">
    <citation type="submission" date="2017-12" db="EMBL/GenBank/DDBJ databases">
        <authorList>
            <person name="Diaz M."/>
        </authorList>
    </citation>
    <scope>NUCLEOTIDE SEQUENCE [LARGE SCALE GENOMIC DNA]</scope>
    <source>
        <strain evidence="2">FI11154</strain>
    </source>
</reference>
<proteinExistence type="predicted"/>
<sequence>MVPRENDGFDREISAISRRLQRNNLSGEGRNAGFLPFGEETWPNSLDETSLKTYQQPI</sequence>
<dbReference type="EMBL" id="OOFM01000005">
    <property type="protein sequence ID" value="SPL65640.1"/>
    <property type="molecule type" value="Genomic_DNA"/>
</dbReference>
<organism evidence="1 2">
    <name type="scientific">Ochrobactrum soli</name>
    <dbReference type="NCBI Taxonomy" id="2448455"/>
    <lineage>
        <taxon>Bacteria</taxon>
        <taxon>Pseudomonadati</taxon>
        <taxon>Pseudomonadota</taxon>
        <taxon>Alphaproteobacteria</taxon>
        <taxon>Hyphomicrobiales</taxon>
        <taxon>Brucellaceae</taxon>
        <taxon>Brucella/Ochrobactrum group</taxon>
        <taxon>Ochrobactrum</taxon>
    </lineage>
</organism>
<accession>A0A2P9HPA4</accession>